<evidence type="ECO:0000256" key="3">
    <source>
        <dbReference type="ARBA" id="ARBA00022475"/>
    </source>
</evidence>
<keyword evidence="6 7" id="KW-0472">Membrane</keyword>
<comment type="subcellular location">
    <subcellularLocation>
        <location evidence="1">Cell membrane</location>
        <topology evidence="1">Multi-pass membrane protein</topology>
    </subcellularLocation>
</comment>
<feature type="transmembrane region" description="Helical" evidence="7">
    <location>
        <begin position="179"/>
        <end position="196"/>
    </location>
</feature>
<sequence length="208" mass="23022">MNTTIIDFISNYGYVAVAILIAVENIFPPIPSEVILTFSGFLSLSAHLSIGGLIIASTIGALIGALVLYFFGKLISFETLERLIQGKWGKILHFKMEHLEKAQKFFNRHGSSTAFWGRFLPVIRSLISIPAGMAEFSLKKFLLFTSAGSLIWNAALIMVGRTAGSSWQQFSGIIEEYSFIILGIVIVLGVIGYLIYRHLKTKKQSSQK</sequence>
<feature type="transmembrane region" description="Helical" evidence="7">
    <location>
        <begin position="141"/>
        <end position="159"/>
    </location>
</feature>
<accession>A0A9D1UX42</accession>
<evidence type="ECO:0000256" key="2">
    <source>
        <dbReference type="ARBA" id="ARBA00010792"/>
    </source>
</evidence>
<comment type="caution">
    <text evidence="9">The sequence shown here is derived from an EMBL/GenBank/DDBJ whole genome shotgun (WGS) entry which is preliminary data.</text>
</comment>
<name>A0A9D1UX42_9LACO</name>
<dbReference type="InterPro" id="IPR032816">
    <property type="entry name" value="VTT_dom"/>
</dbReference>
<dbReference type="PANTHER" id="PTHR42709">
    <property type="entry name" value="ALKALINE PHOSPHATASE LIKE PROTEIN"/>
    <property type="match status" value="1"/>
</dbReference>
<dbReference type="PANTHER" id="PTHR42709:SF6">
    <property type="entry name" value="UNDECAPRENYL PHOSPHATE TRANSPORTER A"/>
    <property type="match status" value="1"/>
</dbReference>
<feature type="domain" description="VTT" evidence="8">
    <location>
        <begin position="30"/>
        <end position="161"/>
    </location>
</feature>
<evidence type="ECO:0000256" key="7">
    <source>
        <dbReference type="SAM" id="Phobius"/>
    </source>
</evidence>
<keyword evidence="4 7" id="KW-0812">Transmembrane</keyword>
<organism evidence="9 10">
    <name type="scientific">Candidatus Ligilactobacillus excrementigallinarum</name>
    <dbReference type="NCBI Taxonomy" id="2838641"/>
    <lineage>
        <taxon>Bacteria</taxon>
        <taxon>Bacillati</taxon>
        <taxon>Bacillota</taxon>
        <taxon>Bacilli</taxon>
        <taxon>Lactobacillales</taxon>
        <taxon>Lactobacillaceae</taxon>
        <taxon>Ligilactobacillus</taxon>
    </lineage>
</organism>
<dbReference type="GO" id="GO:0005886">
    <property type="term" value="C:plasma membrane"/>
    <property type="evidence" value="ECO:0007669"/>
    <property type="project" value="UniProtKB-SubCell"/>
</dbReference>
<dbReference type="AlphaFoldDB" id="A0A9D1UX42"/>
<evidence type="ECO:0000256" key="4">
    <source>
        <dbReference type="ARBA" id="ARBA00022692"/>
    </source>
</evidence>
<feature type="transmembrane region" description="Helical" evidence="7">
    <location>
        <begin position="50"/>
        <end position="72"/>
    </location>
</feature>
<reference evidence="9" key="1">
    <citation type="journal article" date="2021" name="PeerJ">
        <title>Extensive microbial diversity within the chicken gut microbiome revealed by metagenomics and culture.</title>
        <authorList>
            <person name="Gilroy R."/>
            <person name="Ravi A."/>
            <person name="Getino M."/>
            <person name="Pursley I."/>
            <person name="Horton D.L."/>
            <person name="Alikhan N.F."/>
            <person name="Baker D."/>
            <person name="Gharbi K."/>
            <person name="Hall N."/>
            <person name="Watson M."/>
            <person name="Adriaenssens E.M."/>
            <person name="Foster-Nyarko E."/>
            <person name="Jarju S."/>
            <person name="Secka A."/>
            <person name="Antonio M."/>
            <person name="Oren A."/>
            <person name="Chaudhuri R.R."/>
            <person name="La Ragione R."/>
            <person name="Hildebrand F."/>
            <person name="Pallen M.J."/>
        </authorList>
    </citation>
    <scope>NUCLEOTIDE SEQUENCE</scope>
    <source>
        <strain evidence="9">6627</strain>
    </source>
</reference>
<evidence type="ECO:0000259" key="8">
    <source>
        <dbReference type="Pfam" id="PF09335"/>
    </source>
</evidence>
<comment type="similarity">
    <text evidence="2">Belongs to the DedA family.</text>
</comment>
<reference evidence="9" key="2">
    <citation type="submission" date="2021-04" db="EMBL/GenBank/DDBJ databases">
        <authorList>
            <person name="Gilroy R."/>
        </authorList>
    </citation>
    <scope>NUCLEOTIDE SEQUENCE</scope>
    <source>
        <strain evidence="9">6627</strain>
    </source>
</reference>
<evidence type="ECO:0000313" key="9">
    <source>
        <dbReference type="EMBL" id="HIX02023.1"/>
    </source>
</evidence>
<evidence type="ECO:0000256" key="1">
    <source>
        <dbReference type="ARBA" id="ARBA00004651"/>
    </source>
</evidence>
<keyword evidence="3" id="KW-1003">Cell membrane</keyword>
<gene>
    <name evidence="9" type="ORF">H9861_04635</name>
</gene>
<proteinExistence type="inferred from homology"/>
<evidence type="ECO:0000256" key="6">
    <source>
        <dbReference type="ARBA" id="ARBA00023136"/>
    </source>
</evidence>
<dbReference type="Proteomes" id="UP000823963">
    <property type="component" value="Unassembled WGS sequence"/>
</dbReference>
<dbReference type="InterPro" id="IPR051311">
    <property type="entry name" value="DedA_domain"/>
</dbReference>
<protein>
    <submittedName>
        <fullName evidence="9">DedA family protein</fullName>
    </submittedName>
</protein>
<evidence type="ECO:0000313" key="10">
    <source>
        <dbReference type="Proteomes" id="UP000823963"/>
    </source>
</evidence>
<dbReference type="Pfam" id="PF09335">
    <property type="entry name" value="VTT_dom"/>
    <property type="match status" value="1"/>
</dbReference>
<feature type="transmembrane region" description="Helical" evidence="7">
    <location>
        <begin position="12"/>
        <end position="30"/>
    </location>
</feature>
<dbReference type="EMBL" id="DXFP01000040">
    <property type="protein sequence ID" value="HIX02023.1"/>
    <property type="molecule type" value="Genomic_DNA"/>
</dbReference>
<keyword evidence="5 7" id="KW-1133">Transmembrane helix</keyword>
<evidence type="ECO:0000256" key="5">
    <source>
        <dbReference type="ARBA" id="ARBA00022989"/>
    </source>
</evidence>